<comment type="caution">
    <text evidence="8">The sequence shown here is derived from an EMBL/GenBank/DDBJ whole genome shotgun (WGS) entry which is preliminary data.</text>
</comment>
<gene>
    <name evidence="8" type="ORF">H8E41_00125</name>
</gene>
<name>A0A8J6TD80_9BACT</name>
<dbReference type="EMBL" id="JACNJZ010000009">
    <property type="protein sequence ID" value="MBC8316283.1"/>
    <property type="molecule type" value="Genomic_DNA"/>
</dbReference>
<dbReference type="PROSITE" id="PS51900">
    <property type="entry name" value="CB"/>
    <property type="match status" value="1"/>
</dbReference>
<evidence type="ECO:0000256" key="4">
    <source>
        <dbReference type="ARBA" id="ARBA00023172"/>
    </source>
</evidence>
<dbReference type="InterPro" id="IPR002104">
    <property type="entry name" value="Integrase_catalytic"/>
</dbReference>
<protein>
    <submittedName>
        <fullName evidence="8">Site-specific integrase</fullName>
    </submittedName>
</protein>
<dbReference type="GO" id="GO:0015074">
    <property type="term" value="P:DNA integration"/>
    <property type="evidence" value="ECO:0007669"/>
    <property type="project" value="UniProtKB-KW"/>
</dbReference>
<feature type="domain" description="Core-binding (CB)" evidence="7">
    <location>
        <begin position="5"/>
        <end position="89"/>
    </location>
</feature>
<accession>A0A8J6TD80</accession>
<keyword evidence="2" id="KW-0229">DNA integration</keyword>
<dbReference type="Gene3D" id="1.10.443.10">
    <property type="entry name" value="Intergrase catalytic core"/>
    <property type="match status" value="1"/>
</dbReference>
<evidence type="ECO:0000313" key="8">
    <source>
        <dbReference type="EMBL" id="MBC8316283.1"/>
    </source>
</evidence>
<dbReference type="PANTHER" id="PTHR30349:SF64">
    <property type="entry name" value="PROPHAGE INTEGRASE INTD-RELATED"/>
    <property type="match status" value="1"/>
</dbReference>
<dbReference type="Gene3D" id="1.10.150.130">
    <property type="match status" value="1"/>
</dbReference>
<evidence type="ECO:0000259" key="6">
    <source>
        <dbReference type="PROSITE" id="PS51898"/>
    </source>
</evidence>
<dbReference type="Pfam" id="PF13495">
    <property type="entry name" value="Phage_int_SAM_4"/>
    <property type="match status" value="1"/>
</dbReference>
<evidence type="ECO:0000313" key="9">
    <source>
        <dbReference type="Proteomes" id="UP000614424"/>
    </source>
</evidence>
<evidence type="ECO:0000256" key="3">
    <source>
        <dbReference type="ARBA" id="ARBA00023125"/>
    </source>
</evidence>
<comment type="similarity">
    <text evidence="1">Belongs to the 'phage' integrase family.</text>
</comment>
<evidence type="ECO:0000256" key="5">
    <source>
        <dbReference type="PROSITE-ProRule" id="PRU01248"/>
    </source>
</evidence>
<dbReference type="GO" id="GO:0006310">
    <property type="term" value="P:DNA recombination"/>
    <property type="evidence" value="ECO:0007669"/>
    <property type="project" value="UniProtKB-KW"/>
</dbReference>
<dbReference type="SUPFAM" id="SSF56349">
    <property type="entry name" value="DNA breaking-rejoining enzymes"/>
    <property type="match status" value="1"/>
</dbReference>
<dbReference type="InterPro" id="IPR050090">
    <property type="entry name" value="Tyrosine_recombinase_XerCD"/>
</dbReference>
<dbReference type="InterPro" id="IPR044068">
    <property type="entry name" value="CB"/>
</dbReference>
<dbReference type="Pfam" id="PF00589">
    <property type="entry name" value="Phage_integrase"/>
    <property type="match status" value="1"/>
</dbReference>
<sequence length="256" mass="29558">MNTTMPENPQFNKYYRKHQKCLKLNGLQPKTIEAYSRAIRRIGNYFDCRIDNLTSDQLLDYFNELLDSHSWSAVKLDLYGLKFFYTKVLHKTWDDIPLIKPPKTTRIPDILSIEQVDQVFAATNKLSYKVFFFTIYSLGLRLGEGIKLTVGDIDSVNMRVHIRDAKGNKDRLVPLPENTLRVLKKFWTVHRHPHFIFPSRKRGLKNAHLVDLPLERGGIQTAMKAVVRQLGIKKNFMPFPAPQLCNAYAGSRGGSH</sequence>
<keyword evidence="4" id="KW-0233">DNA recombination</keyword>
<evidence type="ECO:0000256" key="1">
    <source>
        <dbReference type="ARBA" id="ARBA00008857"/>
    </source>
</evidence>
<dbReference type="Proteomes" id="UP000614424">
    <property type="component" value="Unassembled WGS sequence"/>
</dbReference>
<dbReference type="InterPro" id="IPR004107">
    <property type="entry name" value="Integrase_SAM-like_N"/>
</dbReference>
<evidence type="ECO:0000259" key="7">
    <source>
        <dbReference type="PROSITE" id="PS51900"/>
    </source>
</evidence>
<keyword evidence="3 5" id="KW-0238">DNA-binding</keyword>
<dbReference type="PANTHER" id="PTHR30349">
    <property type="entry name" value="PHAGE INTEGRASE-RELATED"/>
    <property type="match status" value="1"/>
</dbReference>
<proteinExistence type="inferred from homology"/>
<organism evidence="8 9">
    <name type="scientific">Candidatus Desulfobia pelagia</name>
    <dbReference type="NCBI Taxonomy" id="2841692"/>
    <lineage>
        <taxon>Bacteria</taxon>
        <taxon>Pseudomonadati</taxon>
        <taxon>Thermodesulfobacteriota</taxon>
        <taxon>Desulfobulbia</taxon>
        <taxon>Desulfobulbales</taxon>
        <taxon>Desulfobulbaceae</taxon>
        <taxon>Candidatus Desulfobia</taxon>
    </lineage>
</organism>
<dbReference type="GO" id="GO:0003677">
    <property type="term" value="F:DNA binding"/>
    <property type="evidence" value="ECO:0007669"/>
    <property type="project" value="UniProtKB-UniRule"/>
</dbReference>
<evidence type="ECO:0000256" key="2">
    <source>
        <dbReference type="ARBA" id="ARBA00022908"/>
    </source>
</evidence>
<dbReference type="AlphaFoldDB" id="A0A8J6TD80"/>
<dbReference type="PROSITE" id="PS51898">
    <property type="entry name" value="TYR_RECOMBINASE"/>
    <property type="match status" value="1"/>
</dbReference>
<dbReference type="InterPro" id="IPR010998">
    <property type="entry name" value="Integrase_recombinase_N"/>
</dbReference>
<dbReference type="InterPro" id="IPR013762">
    <property type="entry name" value="Integrase-like_cat_sf"/>
</dbReference>
<reference evidence="8 9" key="1">
    <citation type="submission" date="2020-08" db="EMBL/GenBank/DDBJ databases">
        <title>Bridging the membrane lipid divide: bacteria of the FCB group superphylum have the potential to synthesize archaeal ether lipids.</title>
        <authorList>
            <person name="Villanueva L."/>
            <person name="Von Meijenfeldt F.A.B."/>
            <person name="Westbye A.B."/>
            <person name="Yadav S."/>
            <person name="Hopmans E.C."/>
            <person name="Dutilh B.E."/>
            <person name="Sinninghe Damste J.S."/>
        </authorList>
    </citation>
    <scope>NUCLEOTIDE SEQUENCE [LARGE SCALE GENOMIC DNA]</scope>
    <source>
        <strain evidence="8">NIOZ-UU47</strain>
    </source>
</reference>
<dbReference type="InterPro" id="IPR011010">
    <property type="entry name" value="DNA_brk_join_enz"/>
</dbReference>
<feature type="domain" description="Tyr recombinase" evidence="6">
    <location>
        <begin position="106"/>
        <end position="256"/>
    </location>
</feature>